<keyword evidence="1" id="KW-1133">Transmembrane helix</keyword>
<dbReference type="PANTHER" id="PTHR34220">
    <property type="entry name" value="SENSOR HISTIDINE KINASE YPDA"/>
    <property type="match status" value="1"/>
</dbReference>
<dbReference type="EMBL" id="CP063310">
    <property type="protein sequence ID" value="QOS67195.1"/>
    <property type="molecule type" value="Genomic_DNA"/>
</dbReference>
<dbReference type="PANTHER" id="PTHR34220:SF7">
    <property type="entry name" value="SENSOR HISTIDINE KINASE YPDA"/>
    <property type="match status" value="1"/>
</dbReference>
<organism evidence="4 5">
    <name type="scientific">Eggerthella guodeyinii</name>
    <dbReference type="NCBI Taxonomy" id="2690837"/>
    <lineage>
        <taxon>Bacteria</taxon>
        <taxon>Bacillati</taxon>
        <taxon>Actinomycetota</taxon>
        <taxon>Coriobacteriia</taxon>
        <taxon>Eggerthellales</taxon>
        <taxon>Eggerthellaceae</taxon>
        <taxon>Eggerthella</taxon>
    </lineage>
</organism>
<dbReference type="InterPro" id="IPR036890">
    <property type="entry name" value="HATPase_C_sf"/>
</dbReference>
<evidence type="ECO:0000259" key="2">
    <source>
        <dbReference type="Pfam" id="PF02518"/>
    </source>
</evidence>
<gene>
    <name evidence="4" type="ORF">GS424_011735</name>
</gene>
<dbReference type="KEGG" id="egd:GS424_011735"/>
<dbReference type="InterPro" id="IPR010559">
    <property type="entry name" value="Sig_transdc_His_kin_internal"/>
</dbReference>
<evidence type="ECO:0000313" key="4">
    <source>
        <dbReference type="EMBL" id="QOS67195.1"/>
    </source>
</evidence>
<dbReference type="Gene3D" id="3.30.565.10">
    <property type="entry name" value="Histidine kinase-like ATPase, C-terminal domain"/>
    <property type="match status" value="1"/>
</dbReference>
<feature type="domain" description="Histidine kinase/HSP90-like ATPase" evidence="2">
    <location>
        <begin position="503"/>
        <end position="595"/>
    </location>
</feature>
<dbReference type="Proteomes" id="UP000478463">
    <property type="component" value="Chromosome"/>
</dbReference>
<feature type="transmembrane region" description="Helical" evidence="1">
    <location>
        <begin position="364"/>
        <end position="385"/>
    </location>
</feature>
<feature type="transmembrane region" description="Helical" evidence="1">
    <location>
        <begin position="307"/>
        <end position="326"/>
    </location>
</feature>
<dbReference type="GO" id="GO:0000155">
    <property type="term" value="F:phosphorelay sensor kinase activity"/>
    <property type="evidence" value="ECO:0007669"/>
    <property type="project" value="InterPro"/>
</dbReference>
<proteinExistence type="predicted"/>
<feature type="transmembrane region" description="Helical" evidence="1">
    <location>
        <begin position="209"/>
        <end position="230"/>
    </location>
</feature>
<evidence type="ECO:0000259" key="3">
    <source>
        <dbReference type="Pfam" id="PF06580"/>
    </source>
</evidence>
<dbReference type="GO" id="GO:0016020">
    <property type="term" value="C:membrane"/>
    <property type="evidence" value="ECO:0007669"/>
    <property type="project" value="InterPro"/>
</dbReference>
<sequence>MGRDKAVRAYGGRVAAGVLVACFALVAAVVLAQVLPFGNAQETQVEPVRFSIASGDEGALDANPNTVGSIAVEGRFDSPLRAGDQLFFFVENLEVRFLLNGSEVYAFGAPEDHPATFFSSGSGWGRFVVPRDVSGDDVWTVELSNAYSNNYLQAYRDFFDSVVVGDSGALARSVFFEHWLPIVASLFMLFASMLLLAASLMLTMRSIGVHASVFFLAGFTVSVGVMFLLTPRFSTLLVGNSVLVMFLEIVTAIASLVFAVLYLGSFMEGRPRCVNDALLAVVALFSLAYAIAQAAGLTDAYAFRTPLMVLVGASSVVAALNVGYAIRTSHGGPMGFLVVPGLLFLGFLGAEIANYQFEFFEEKALLLCGLALILVSQFVHAIRYIEAALLQARRVIELEQELTQGRISLMLSQIQPHFLFNSLAVIKSLCQTDAKRAERAVDCFSEFLRGDLNSLTNAGTIPFEQELSHVRSYVELERMRFGDRLRIVWDTPVVDFRVPPLTVQPIVENAVRHGVMGQREGGTVRIGTREEGAAYVITVEDDGLGFDPDAVPHDGRAHVGIGNVRLRLEGQCGGRVAVTSVVGSGTAVAMTIPKRGDG</sequence>
<evidence type="ECO:0000313" key="5">
    <source>
        <dbReference type="Proteomes" id="UP000478463"/>
    </source>
</evidence>
<dbReference type="InterPro" id="IPR003594">
    <property type="entry name" value="HATPase_dom"/>
</dbReference>
<name>A0A6L7IV19_9ACTN</name>
<dbReference type="Pfam" id="PF02518">
    <property type="entry name" value="HATPase_c"/>
    <property type="match status" value="1"/>
</dbReference>
<keyword evidence="1" id="KW-0812">Transmembrane</keyword>
<feature type="transmembrane region" description="Helical" evidence="1">
    <location>
        <begin position="277"/>
        <end position="295"/>
    </location>
</feature>
<feature type="transmembrane region" description="Helical" evidence="1">
    <location>
        <begin position="179"/>
        <end position="202"/>
    </location>
</feature>
<dbReference type="AlphaFoldDB" id="A0A6L7IV19"/>
<accession>A0A6L7IV19</accession>
<dbReference type="Pfam" id="PF06580">
    <property type="entry name" value="His_kinase"/>
    <property type="match status" value="1"/>
</dbReference>
<dbReference type="RefSeq" id="WP_160942829.1">
    <property type="nucleotide sequence ID" value="NZ_CP063310.1"/>
</dbReference>
<keyword evidence="4" id="KW-0418">Kinase</keyword>
<protein>
    <submittedName>
        <fullName evidence="4">Histidine kinase</fullName>
    </submittedName>
</protein>
<keyword evidence="1" id="KW-0472">Membrane</keyword>
<feature type="transmembrane region" description="Helical" evidence="1">
    <location>
        <begin position="333"/>
        <end position="352"/>
    </location>
</feature>
<dbReference type="InterPro" id="IPR050640">
    <property type="entry name" value="Bact_2-comp_sensor_kinase"/>
</dbReference>
<feature type="transmembrane region" description="Helical" evidence="1">
    <location>
        <begin position="242"/>
        <end position="265"/>
    </location>
</feature>
<feature type="domain" description="Signal transduction histidine kinase internal region" evidence="3">
    <location>
        <begin position="408"/>
        <end position="485"/>
    </location>
</feature>
<evidence type="ECO:0000256" key="1">
    <source>
        <dbReference type="SAM" id="Phobius"/>
    </source>
</evidence>
<reference evidence="4 5" key="1">
    <citation type="submission" date="2020-10" db="EMBL/GenBank/DDBJ databases">
        <title>Eggerthella sp. nov., isolated from human feces.</title>
        <authorList>
            <person name="Yajun G."/>
        </authorList>
    </citation>
    <scope>NUCLEOTIDE SEQUENCE [LARGE SCALE GENOMIC DNA]</scope>
    <source>
        <strain evidence="4 5">HF-1101</strain>
    </source>
</reference>
<keyword evidence="4" id="KW-0808">Transferase</keyword>
<dbReference type="SUPFAM" id="SSF55874">
    <property type="entry name" value="ATPase domain of HSP90 chaperone/DNA topoisomerase II/histidine kinase"/>
    <property type="match status" value="1"/>
</dbReference>